<evidence type="ECO:0000259" key="7">
    <source>
        <dbReference type="PROSITE" id="PS51462"/>
    </source>
</evidence>
<dbReference type="PROSITE" id="PS00893">
    <property type="entry name" value="NUDIX_BOX"/>
    <property type="match status" value="1"/>
</dbReference>
<keyword evidence="5" id="KW-0460">Magnesium</keyword>
<dbReference type="Gene3D" id="3.90.79.10">
    <property type="entry name" value="Nucleoside Triphosphate Pyrophosphohydrolase"/>
    <property type="match status" value="1"/>
</dbReference>
<gene>
    <name evidence="8" type="primary">nudC</name>
    <name evidence="8" type="ORF">ISR29_00645</name>
</gene>
<dbReference type="GO" id="GO:0016787">
    <property type="term" value="F:hydrolase activity"/>
    <property type="evidence" value="ECO:0007669"/>
    <property type="project" value="UniProtKB-KW"/>
</dbReference>
<dbReference type="InterPro" id="IPR000086">
    <property type="entry name" value="NUDIX_hydrolase_dom"/>
</dbReference>
<feature type="domain" description="Nudix hydrolase" evidence="7">
    <location>
        <begin position="143"/>
        <end position="266"/>
    </location>
</feature>
<protein>
    <recommendedName>
        <fullName evidence="2">NAD(+) diphosphatase</fullName>
        <ecNumber evidence="2">3.6.1.22</ecNumber>
    </recommendedName>
</protein>
<dbReference type="EC" id="3.6.1.22" evidence="2"/>
<organism evidence="8 9">
    <name type="scientific">SAR86 cluster bacterium</name>
    <dbReference type="NCBI Taxonomy" id="2030880"/>
    <lineage>
        <taxon>Bacteria</taxon>
        <taxon>Pseudomonadati</taxon>
        <taxon>Pseudomonadota</taxon>
        <taxon>Gammaproteobacteria</taxon>
        <taxon>SAR86 cluster</taxon>
    </lineage>
</organism>
<dbReference type="InterPro" id="IPR049734">
    <property type="entry name" value="NudC-like_C"/>
</dbReference>
<evidence type="ECO:0000313" key="8">
    <source>
        <dbReference type="EMBL" id="MBL6902694.1"/>
    </source>
</evidence>
<evidence type="ECO:0000256" key="4">
    <source>
        <dbReference type="ARBA" id="ARBA00022801"/>
    </source>
</evidence>
<dbReference type="Gene3D" id="3.90.79.20">
    <property type="match status" value="1"/>
</dbReference>
<evidence type="ECO:0000256" key="3">
    <source>
        <dbReference type="ARBA" id="ARBA00022723"/>
    </source>
</evidence>
<evidence type="ECO:0000256" key="6">
    <source>
        <dbReference type="ARBA" id="ARBA00023027"/>
    </source>
</evidence>
<keyword evidence="3" id="KW-0479">Metal-binding</keyword>
<dbReference type="EMBL" id="JADHSG010000001">
    <property type="protein sequence ID" value="MBL6902694.1"/>
    <property type="molecule type" value="Genomic_DNA"/>
</dbReference>
<reference evidence="8" key="1">
    <citation type="submission" date="2020-10" db="EMBL/GenBank/DDBJ databases">
        <title>Microbiome of the Black Sea water column analyzed by genome centric metagenomics.</title>
        <authorList>
            <person name="Cabello-Yeves P.J."/>
            <person name="Callieri C."/>
            <person name="Picazo A."/>
            <person name="Mehrshad M."/>
            <person name="Haro-Moreno J.M."/>
            <person name="Roda-Garcia J."/>
            <person name="Dzembekova N."/>
            <person name="Slabakova V."/>
            <person name="Slabakova N."/>
            <person name="Moncheva S."/>
            <person name="Rodriguez-Valera F."/>
        </authorList>
    </citation>
    <scope>NUCLEOTIDE SEQUENCE</scope>
    <source>
        <strain evidence="8">BS30m-G43</strain>
    </source>
</reference>
<accession>A0A937JCV3</accession>
<proteinExistence type="predicted"/>
<comment type="caution">
    <text evidence="8">The sequence shown here is derived from an EMBL/GenBank/DDBJ whole genome shotgun (WGS) entry which is preliminary data.</text>
</comment>
<dbReference type="InterPro" id="IPR020084">
    <property type="entry name" value="NUDIX_hydrolase_CS"/>
</dbReference>
<dbReference type="InterPro" id="IPR015375">
    <property type="entry name" value="NADH_PPase-like_N"/>
</dbReference>
<dbReference type="SUPFAM" id="SSF55811">
    <property type="entry name" value="Nudix"/>
    <property type="match status" value="1"/>
</dbReference>
<dbReference type="Pfam" id="PF09296">
    <property type="entry name" value="NUDIX-like"/>
    <property type="match status" value="1"/>
</dbReference>
<keyword evidence="4 8" id="KW-0378">Hydrolase</keyword>
<dbReference type="PANTHER" id="PTHR11383">
    <property type="entry name" value="NUCLEOSIDE DIPHOSPHATE-LINKED MOIETY X MOTIF 13"/>
    <property type="match status" value="1"/>
</dbReference>
<dbReference type="NCBIfam" id="NF001299">
    <property type="entry name" value="PRK00241.1"/>
    <property type="match status" value="1"/>
</dbReference>
<evidence type="ECO:0000256" key="1">
    <source>
        <dbReference type="ARBA" id="ARBA00001946"/>
    </source>
</evidence>
<comment type="cofactor">
    <cofactor evidence="1">
        <name>Mg(2+)</name>
        <dbReference type="ChEBI" id="CHEBI:18420"/>
    </cofactor>
</comment>
<dbReference type="Proteomes" id="UP000705230">
    <property type="component" value="Unassembled WGS sequence"/>
</dbReference>
<sequence length="270" mass="30788">MHLKRFIEFDSKKDNSFILFNGDAILYDNLNKSYLFDPNTLYLDTDYKNYRIGLGIKDGKYIYAVQLKELGTKNISNDALEQIDLRYMLPQLSSAEFQLVSRAKQLLHWLISNKYCSYCGSKNIFEEKEEAMYCPCNNIFTYPTISPCIITLVTNANKILLARNKLFPQGMFSALAGFIEAGETAEEALIREVNEEVNLEVTNIKYFASQSWPFPSQLMLGYYCECLTGNPEPDGVEIEEAAWFDINNLPNIPPPTSIAGKLINSYIADH</sequence>
<evidence type="ECO:0000313" key="9">
    <source>
        <dbReference type="Proteomes" id="UP000705230"/>
    </source>
</evidence>
<evidence type="ECO:0000256" key="2">
    <source>
        <dbReference type="ARBA" id="ARBA00012381"/>
    </source>
</evidence>
<dbReference type="CDD" id="cd03429">
    <property type="entry name" value="NUDIX_NADH_pyrophosphatase_Nudt13"/>
    <property type="match status" value="1"/>
</dbReference>
<dbReference type="PROSITE" id="PS51462">
    <property type="entry name" value="NUDIX"/>
    <property type="match status" value="1"/>
</dbReference>
<evidence type="ECO:0000256" key="5">
    <source>
        <dbReference type="ARBA" id="ARBA00022842"/>
    </source>
</evidence>
<dbReference type="PANTHER" id="PTHR11383:SF3">
    <property type="entry name" value="NAD(P)H PYROPHOSPHATASE NUDT13, MITOCHONDRIAL"/>
    <property type="match status" value="1"/>
</dbReference>
<dbReference type="InterPro" id="IPR015797">
    <property type="entry name" value="NUDIX_hydrolase-like_dom_sf"/>
</dbReference>
<keyword evidence="6" id="KW-0520">NAD</keyword>
<dbReference type="Pfam" id="PF00293">
    <property type="entry name" value="NUDIX"/>
    <property type="match status" value="1"/>
</dbReference>
<dbReference type="AlphaFoldDB" id="A0A937JCV3"/>
<name>A0A937JCV3_9GAMM</name>
<dbReference type="GO" id="GO:0046872">
    <property type="term" value="F:metal ion binding"/>
    <property type="evidence" value="ECO:0007669"/>
    <property type="project" value="UniProtKB-KW"/>
</dbReference>